<keyword evidence="2" id="KW-0808">Transferase</keyword>
<accession>A0A419UWJ7</accession>
<dbReference type="EMBL" id="RAPK01000011">
    <property type="protein sequence ID" value="RKD69513.1"/>
    <property type="molecule type" value="Genomic_DNA"/>
</dbReference>
<name>A0A419UWJ7_9BACL</name>
<feature type="domain" description="Methyltransferase type 11" evidence="1">
    <location>
        <begin position="34"/>
        <end position="124"/>
    </location>
</feature>
<dbReference type="Pfam" id="PF08241">
    <property type="entry name" value="Methyltransf_11"/>
    <property type="match status" value="1"/>
</dbReference>
<comment type="caution">
    <text evidence="2">The sequence shown here is derived from an EMBL/GenBank/DDBJ whole genome shotgun (WGS) entry which is preliminary data.</text>
</comment>
<protein>
    <submittedName>
        <fullName evidence="2">Methyltransferase family protein</fullName>
    </submittedName>
</protein>
<dbReference type="RefSeq" id="WP_120194078.1">
    <property type="nucleotide sequence ID" value="NZ_RAPK01000011.1"/>
</dbReference>
<gene>
    <name evidence="2" type="ORF">ATL39_2932</name>
</gene>
<dbReference type="PANTHER" id="PTHR45036:SF1">
    <property type="entry name" value="METHYLTRANSFERASE LIKE 7A"/>
    <property type="match status" value="1"/>
</dbReference>
<keyword evidence="2" id="KW-0489">Methyltransferase</keyword>
<evidence type="ECO:0000313" key="2">
    <source>
        <dbReference type="EMBL" id="RKD69513.1"/>
    </source>
</evidence>
<dbReference type="Gene3D" id="3.40.50.150">
    <property type="entry name" value="Vaccinia Virus protein VP39"/>
    <property type="match status" value="1"/>
</dbReference>
<dbReference type="PANTHER" id="PTHR45036">
    <property type="entry name" value="METHYLTRANSFERASE LIKE 7B"/>
    <property type="match status" value="1"/>
</dbReference>
<proteinExistence type="predicted"/>
<reference evidence="2 3" key="1">
    <citation type="submission" date="2018-09" db="EMBL/GenBank/DDBJ databases">
        <title>Genomic Encyclopedia of Archaeal and Bacterial Type Strains, Phase II (KMG-II): from individual species to whole genera.</title>
        <authorList>
            <person name="Goeker M."/>
        </authorList>
    </citation>
    <scope>NUCLEOTIDE SEQUENCE [LARGE SCALE GENOMIC DNA]</scope>
    <source>
        <strain evidence="2 3">DSM 17008</strain>
    </source>
</reference>
<dbReference type="AlphaFoldDB" id="A0A419UWJ7"/>
<dbReference type="SUPFAM" id="SSF53335">
    <property type="entry name" value="S-adenosyl-L-methionine-dependent methyltransferases"/>
    <property type="match status" value="1"/>
</dbReference>
<dbReference type="Proteomes" id="UP000285120">
    <property type="component" value="Unassembled WGS sequence"/>
</dbReference>
<organism evidence="2 3">
    <name type="scientific">Sinobaca qinghaiensis</name>
    <dbReference type="NCBI Taxonomy" id="342944"/>
    <lineage>
        <taxon>Bacteria</taxon>
        <taxon>Bacillati</taxon>
        <taxon>Bacillota</taxon>
        <taxon>Bacilli</taxon>
        <taxon>Bacillales</taxon>
        <taxon>Sporolactobacillaceae</taxon>
        <taxon>Sinobaca</taxon>
    </lineage>
</organism>
<dbReference type="CDD" id="cd02440">
    <property type="entry name" value="AdoMet_MTases"/>
    <property type="match status" value="1"/>
</dbReference>
<dbReference type="OrthoDB" id="9772751at2"/>
<sequence>MKGCIYDMLMAPLEHSRFKQIRRGMLESVKGHVLDIGSGTGASIPYYQQAESVTMLEPDAAKIKRISRKKKRGTLYWAEASAECIPFPDNTFDEAAAFLAFCTIPDPALALSETARVVKPGGRIQLFEHVRMDHHPKAAALQDFLAPAWQLAAEGCQLNRPTRQLVEESPLRIQQVRSLYGGLFLIIEAYVPPGVTPLK</sequence>
<dbReference type="GO" id="GO:0008757">
    <property type="term" value="F:S-adenosylmethionine-dependent methyltransferase activity"/>
    <property type="evidence" value="ECO:0007669"/>
    <property type="project" value="InterPro"/>
</dbReference>
<dbReference type="InterPro" id="IPR029063">
    <property type="entry name" value="SAM-dependent_MTases_sf"/>
</dbReference>
<evidence type="ECO:0000313" key="3">
    <source>
        <dbReference type="Proteomes" id="UP000285120"/>
    </source>
</evidence>
<dbReference type="InterPro" id="IPR052356">
    <property type="entry name" value="Thiol_S-MT"/>
</dbReference>
<dbReference type="InterPro" id="IPR013216">
    <property type="entry name" value="Methyltransf_11"/>
</dbReference>
<dbReference type="GO" id="GO:0032259">
    <property type="term" value="P:methylation"/>
    <property type="evidence" value="ECO:0007669"/>
    <property type="project" value="UniProtKB-KW"/>
</dbReference>
<keyword evidence="3" id="KW-1185">Reference proteome</keyword>
<evidence type="ECO:0000259" key="1">
    <source>
        <dbReference type="Pfam" id="PF08241"/>
    </source>
</evidence>